<dbReference type="AlphaFoldDB" id="K2NED7"/>
<evidence type="ECO:0000256" key="3">
    <source>
        <dbReference type="ARBA" id="ARBA00022884"/>
    </source>
</evidence>
<evidence type="ECO:0000256" key="1">
    <source>
        <dbReference type="ARBA" id="ARBA00000971"/>
    </source>
</evidence>
<name>K2NED7_TRYCR</name>
<dbReference type="InterPro" id="IPR012677">
    <property type="entry name" value="Nucleotide-bd_a/b_plait_sf"/>
</dbReference>
<dbReference type="EC" id="5.2.1.8" evidence="8"/>
<dbReference type="EMBL" id="AHKC01018308">
    <property type="protein sequence ID" value="EKF27402.1"/>
    <property type="molecule type" value="Genomic_DNA"/>
</dbReference>
<feature type="domain" description="RRM" evidence="10">
    <location>
        <begin position="399"/>
        <end position="477"/>
    </location>
</feature>
<keyword evidence="5 8" id="KW-0413">Isomerase</keyword>
<feature type="region of interest" description="Disordered" evidence="9">
    <location>
        <begin position="340"/>
        <end position="362"/>
    </location>
</feature>
<dbReference type="PANTHER" id="PTHR45843:SF1">
    <property type="entry name" value="PEPTIDYL-PROLYL CIS-TRANS ISOMERASE-LIKE 4"/>
    <property type="match status" value="1"/>
</dbReference>
<reference evidence="11 12" key="1">
    <citation type="journal article" date="2012" name="BMC Genomics">
        <title>Comparative genomic analysis of human infective Trypanosoma cruzi lineages with the bat-restricted subspecies T. cruzi marinkellei.</title>
        <authorList>
            <person name="Franzen O."/>
            <person name="Talavera-Lopez C."/>
            <person name="Ochaya S."/>
            <person name="Butler C.E."/>
            <person name="Messenger L.A."/>
            <person name="Lewis M.D."/>
            <person name="Llewellyn M.S."/>
            <person name="Marinkelle C.J."/>
            <person name="Tyler K.M."/>
            <person name="Miles M.A."/>
            <person name="Andersson B."/>
        </authorList>
    </citation>
    <scope>NUCLEOTIDE SEQUENCE [LARGE SCALE GENOMIC DNA]</scope>
    <source>
        <strain evidence="11 12">B7</strain>
    </source>
</reference>
<evidence type="ECO:0000259" key="10">
    <source>
        <dbReference type="PROSITE" id="PS50102"/>
    </source>
</evidence>
<dbReference type="OrthoDB" id="2083at2759"/>
<comment type="caution">
    <text evidence="11">The sequence shown here is derived from an EMBL/GenBank/DDBJ whole genome shotgun (WGS) entry which is preliminary data.</text>
</comment>
<dbReference type="Gene3D" id="2.40.100.10">
    <property type="entry name" value="Cyclophilin-like"/>
    <property type="match status" value="1"/>
</dbReference>
<evidence type="ECO:0000256" key="4">
    <source>
        <dbReference type="ARBA" id="ARBA00023110"/>
    </source>
</evidence>
<dbReference type="SUPFAM" id="SSF50891">
    <property type="entry name" value="Cyclophilin-like"/>
    <property type="match status" value="1"/>
</dbReference>
<dbReference type="SUPFAM" id="SSF54928">
    <property type="entry name" value="RNA-binding domain, RBD"/>
    <property type="match status" value="1"/>
</dbReference>
<evidence type="ECO:0000256" key="7">
    <source>
        <dbReference type="PROSITE-ProRule" id="PRU00176"/>
    </source>
</evidence>
<dbReference type="Gene3D" id="3.30.70.330">
    <property type="match status" value="1"/>
</dbReference>
<evidence type="ECO:0000313" key="11">
    <source>
        <dbReference type="EMBL" id="EKF27402.1"/>
    </source>
</evidence>
<evidence type="ECO:0000313" key="12">
    <source>
        <dbReference type="Proteomes" id="UP000007350"/>
    </source>
</evidence>
<dbReference type="CDD" id="cd12235">
    <property type="entry name" value="RRM_PPIL4"/>
    <property type="match status" value="1"/>
</dbReference>
<evidence type="ECO:0000256" key="8">
    <source>
        <dbReference type="RuleBase" id="RU365081"/>
    </source>
</evidence>
<proteinExistence type="inferred from homology"/>
<dbReference type="InterPro" id="IPR029000">
    <property type="entry name" value="Cyclophilin-like_dom_sf"/>
</dbReference>
<dbReference type="GO" id="GO:0003723">
    <property type="term" value="F:RNA binding"/>
    <property type="evidence" value="ECO:0007669"/>
    <property type="project" value="UniProtKB-UniRule"/>
</dbReference>
<dbReference type="InterPro" id="IPR035542">
    <property type="entry name" value="CRIP"/>
</dbReference>
<keyword evidence="3 7" id="KW-0694">RNA-binding</keyword>
<keyword evidence="4 8" id="KW-0697">Rotamase</keyword>
<dbReference type="GO" id="GO:0003755">
    <property type="term" value="F:peptidyl-prolyl cis-trans isomerase activity"/>
    <property type="evidence" value="ECO:0007669"/>
    <property type="project" value="UniProtKB-UniRule"/>
</dbReference>
<comment type="function">
    <text evidence="8">PPIases accelerate the folding of proteins. It catalyzes the cis-trans isomerization of proline imidic peptide bonds in oligopeptides.</text>
</comment>
<dbReference type="InterPro" id="IPR000504">
    <property type="entry name" value="RRM_dom"/>
</dbReference>
<comment type="subcellular location">
    <subcellularLocation>
        <location evidence="2 8">Nucleus</location>
    </subcellularLocation>
</comment>
<sequence>MQKEGSKGSRPLVTSAVLIETSVGAFVVDLYGLDCPAATAELVNMCRCKYFNGCIATEVVPDNIITFSHPVEALKGSTFYSCVEKAGGNNHGNGNGRAANVDRLMLMEWERMKRYRAHLQRRSGGVSVEFLPKPETGEVGLINRRGLLLLEVPPKADLTAGGVNARKSALVFTLGNRHLEYFEHRFMVVGEVREGIGVIEKLRAAPYQRSSSPSAVGTRPTRLIRIKHATVLPTAGTETFSDVWYNGIGGSRAFSQQKTLGSTLTAAGCFRHWADKETVRTANRVIIEIMKDIAAAGGEANGSQGTDFFLIAENRLQEESHLSRDTDEVLSVEYNPHYHGDYLSSDDEAPRAESRKERESRHQAIMRMRQDKLNETRTLMLNLLDGIADVSGELKPPENVLFVCKLNPLTTGEGLRMCFSQYGRVVSSDIVRDRKTGNSLCYGFVEFEEVEACYRAFKKMDQALVDDHRIHVDFSQSVSKLWAQRQRDMRKRARDESC</sequence>
<dbReference type="PROSITE" id="PS50102">
    <property type="entry name" value="RRM"/>
    <property type="match status" value="1"/>
</dbReference>
<dbReference type="InterPro" id="IPR035979">
    <property type="entry name" value="RBD_domain_sf"/>
</dbReference>
<dbReference type="InterPro" id="IPR002130">
    <property type="entry name" value="Cyclophilin-type_PPIase_dom"/>
</dbReference>
<feature type="compositionally biased region" description="Basic and acidic residues" evidence="9">
    <location>
        <begin position="348"/>
        <end position="362"/>
    </location>
</feature>
<protein>
    <recommendedName>
        <fullName evidence="8">Peptidyl-prolyl cis-trans isomerase</fullName>
        <shortName evidence="8">PPIase</shortName>
        <ecNumber evidence="8">5.2.1.8</ecNumber>
    </recommendedName>
</protein>
<evidence type="ECO:0000256" key="6">
    <source>
        <dbReference type="ARBA" id="ARBA00023242"/>
    </source>
</evidence>
<keyword evidence="12" id="KW-1185">Reference proteome</keyword>
<dbReference type="Proteomes" id="UP000007350">
    <property type="component" value="Unassembled WGS sequence"/>
</dbReference>
<organism evidence="11 12">
    <name type="scientific">Trypanosoma cruzi marinkellei</name>
    <dbReference type="NCBI Taxonomy" id="85056"/>
    <lineage>
        <taxon>Eukaryota</taxon>
        <taxon>Discoba</taxon>
        <taxon>Euglenozoa</taxon>
        <taxon>Kinetoplastea</taxon>
        <taxon>Metakinetoplastina</taxon>
        <taxon>Trypanosomatida</taxon>
        <taxon>Trypanosomatidae</taxon>
        <taxon>Trypanosoma</taxon>
        <taxon>Schizotrypanum</taxon>
    </lineage>
</organism>
<keyword evidence="6 8" id="KW-0539">Nucleus</keyword>
<evidence type="ECO:0000256" key="2">
    <source>
        <dbReference type="ARBA" id="ARBA00004123"/>
    </source>
</evidence>
<comment type="similarity">
    <text evidence="8">Belongs to the cyclophilin-type PPIase family. PPIL4 subfamily.</text>
</comment>
<dbReference type="Pfam" id="PF00076">
    <property type="entry name" value="RRM_1"/>
    <property type="match status" value="1"/>
</dbReference>
<gene>
    <name evidence="11" type="ORF">MOQ_008877</name>
</gene>
<dbReference type="GO" id="GO:0005634">
    <property type="term" value="C:nucleus"/>
    <property type="evidence" value="ECO:0007669"/>
    <property type="project" value="UniProtKB-SubCell"/>
</dbReference>
<evidence type="ECO:0000256" key="5">
    <source>
        <dbReference type="ARBA" id="ARBA00023235"/>
    </source>
</evidence>
<accession>K2NED7</accession>
<comment type="catalytic activity">
    <reaction evidence="1 8">
        <text>[protein]-peptidylproline (omega=180) = [protein]-peptidylproline (omega=0)</text>
        <dbReference type="Rhea" id="RHEA:16237"/>
        <dbReference type="Rhea" id="RHEA-COMP:10747"/>
        <dbReference type="Rhea" id="RHEA-COMP:10748"/>
        <dbReference type="ChEBI" id="CHEBI:83833"/>
        <dbReference type="ChEBI" id="CHEBI:83834"/>
        <dbReference type="EC" id="5.2.1.8"/>
    </reaction>
</comment>
<dbReference type="PANTHER" id="PTHR45843">
    <property type="entry name" value="PEPTIDYL-PROLYL CIS-TRANS ISOMERASE-LIKE 4"/>
    <property type="match status" value="1"/>
</dbReference>
<dbReference type="Pfam" id="PF00160">
    <property type="entry name" value="Pro_isomerase"/>
    <property type="match status" value="1"/>
</dbReference>
<dbReference type="SMART" id="SM00360">
    <property type="entry name" value="RRM"/>
    <property type="match status" value="1"/>
</dbReference>
<evidence type="ECO:0000256" key="9">
    <source>
        <dbReference type="SAM" id="MobiDB-lite"/>
    </source>
</evidence>